<dbReference type="AlphaFoldDB" id="A0A1J7B9W4"/>
<dbReference type="PANTHER" id="PTHR46889">
    <property type="entry name" value="TRANSPOSASE INSF FOR INSERTION SEQUENCE IS3B-RELATED"/>
    <property type="match status" value="1"/>
</dbReference>
<dbReference type="SUPFAM" id="SSF53098">
    <property type="entry name" value="Ribonuclease H-like"/>
    <property type="match status" value="1"/>
</dbReference>
<evidence type="ECO:0000313" key="3">
    <source>
        <dbReference type="Proteomes" id="UP000243342"/>
    </source>
</evidence>
<dbReference type="InterPro" id="IPR001584">
    <property type="entry name" value="Integrase_cat-core"/>
</dbReference>
<comment type="caution">
    <text evidence="2">The sequence shown here is derived from an EMBL/GenBank/DDBJ whole genome shotgun (WGS) entry which is preliminary data.</text>
</comment>
<accession>A0A1J7B9W4</accession>
<dbReference type="GO" id="GO:0015074">
    <property type="term" value="P:DNA integration"/>
    <property type="evidence" value="ECO:0007669"/>
    <property type="project" value="InterPro"/>
</dbReference>
<dbReference type="PROSITE" id="PS50994">
    <property type="entry name" value="INTEGRASE"/>
    <property type="match status" value="1"/>
</dbReference>
<keyword evidence="3" id="KW-1185">Reference proteome</keyword>
<dbReference type="STRING" id="1428644.BIV57_21570"/>
<dbReference type="GO" id="GO:0003676">
    <property type="term" value="F:nucleic acid binding"/>
    <property type="evidence" value="ECO:0007669"/>
    <property type="project" value="InterPro"/>
</dbReference>
<evidence type="ECO:0000259" key="1">
    <source>
        <dbReference type="PROSITE" id="PS50994"/>
    </source>
</evidence>
<evidence type="ECO:0000313" key="2">
    <source>
        <dbReference type="EMBL" id="OIV35443.1"/>
    </source>
</evidence>
<sequence>MTHHSDRGVQYRALRYTERLADEAAVASVGSRGDSYDNALAEAFNSLFKAELIRNRGPWTSINDVEIAVAEYIDWFNRRRLHGELGHVTPAEHEAAYFAAEPHPPLQKTR</sequence>
<dbReference type="EMBL" id="MLCF01000153">
    <property type="protein sequence ID" value="OIV35443.1"/>
    <property type="molecule type" value="Genomic_DNA"/>
</dbReference>
<reference evidence="2 3" key="1">
    <citation type="submission" date="2016-10" db="EMBL/GenBank/DDBJ databases">
        <title>Genome sequence of Streptomyces gilvigriseus MUSC 26.</title>
        <authorList>
            <person name="Lee L.-H."/>
            <person name="Ser H.-L."/>
        </authorList>
    </citation>
    <scope>NUCLEOTIDE SEQUENCE [LARGE SCALE GENOMIC DNA]</scope>
    <source>
        <strain evidence="2 3">MUSC 26</strain>
    </source>
</reference>
<feature type="domain" description="Integrase catalytic" evidence="1">
    <location>
        <begin position="1"/>
        <end position="98"/>
    </location>
</feature>
<organism evidence="2 3">
    <name type="scientific">Mangrovactinospora gilvigrisea</name>
    <dbReference type="NCBI Taxonomy" id="1428644"/>
    <lineage>
        <taxon>Bacteria</taxon>
        <taxon>Bacillati</taxon>
        <taxon>Actinomycetota</taxon>
        <taxon>Actinomycetes</taxon>
        <taxon>Kitasatosporales</taxon>
        <taxon>Streptomycetaceae</taxon>
        <taxon>Mangrovactinospora</taxon>
    </lineage>
</organism>
<dbReference type="Proteomes" id="UP000243342">
    <property type="component" value="Unassembled WGS sequence"/>
</dbReference>
<dbReference type="InterPro" id="IPR012337">
    <property type="entry name" value="RNaseH-like_sf"/>
</dbReference>
<gene>
    <name evidence="2" type="ORF">BIV57_21570</name>
</gene>
<dbReference type="InterPro" id="IPR050900">
    <property type="entry name" value="Transposase_IS3/IS150/IS904"/>
</dbReference>
<dbReference type="Gene3D" id="3.30.420.10">
    <property type="entry name" value="Ribonuclease H-like superfamily/Ribonuclease H"/>
    <property type="match status" value="1"/>
</dbReference>
<name>A0A1J7B9W4_9ACTN</name>
<protein>
    <recommendedName>
        <fullName evidence="1">Integrase catalytic domain-containing protein</fullName>
    </recommendedName>
</protein>
<dbReference type="Pfam" id="PF13683">
    <property type="entry name" value="rve_3"/>
    <property type="match status" value="1"/>
</dbReference>
<dbReference type="PANTHER" id="PTHR46889:SF4">
    <property type="entry name" value="TRANSPOSASE INSO FOR INSERTION SEQUENCE ELEMENT IS911B-RELATED"/>
    <property type="match status" value="1"/>
</dbReference>
<dbReference type="InterPro" id="IPR036397">
    <property type="entry name" value="RNaseH_sf"/>
</dbReference>
<proteinExistence type="predicted"/>